<proteinExistence type="predicted"/>
<accession>A0A0F9AIV2</accession>
<comment type="caution">
    <text evidence="1">The sequence shown here is derived from an EMBL/GenBank/DDBJ whole genome shotgun (WGS) entry which is preliminary data.</text>
</comment>
<reference evidence="1" key="1">
    <citation type="journal article" date="2015" name="Nature">
        <title>Complex archaea that bridge the gap between prokaryotes and eukaryotes.</title>
        <authorList>
            <person name="Spang A."/>
            <person name="Saw J.H."/>
            <person name="Jorgensen S.L."/>
            <person name="Zaremba-Niedzwiedzka K."/>
            <person name="Martijn J."/>
            <person name="Lind A.E."/>
            <person name="van Eijk R."/>
            <person name="Schleper C."/>
            <person name="Guy L."/>
            <person name="Ettema T.J."/>
        </authorList>
    </citation>
    <scope>NUCLEOTIDE SEQUENCE</scope>
</reference>
<sequence length="30" mass="3385">DSVLFYAETASLTLVNNVMTETLIQEMDVH</sequence>
<evidence type="ECO:0000313" key="1">
    <source>
        <dbReference type="EMBL" id="KKL09325.1"/>
    </source>
</evidence>
<protein>
    <submittedName>
        <fullName evidence="1">Uncharacterized protein</fullName>
    </submittedName>
</protein>
<dbReference type="EMBL" id="LAZR01042529">
    <property type="protein sequence ID" value="KKL09325.1"/>
    <property type="molecule type" value="Genomic_DNA"/>
</dbReference>
<feature type="non-terminal residue" evidence="1">
    <location>
        <position position="1"/>
    </location>
</feature>
<dbReference type="AlphaFoldDB" id="A0A0F9AIV2"/>
<gene>
    <name evidence="1" type="ORF">LCGC14_2566960</name>
</gene>
<name>A0A0F9AIV2_9ZZZZ</name>
<organism evidence="1">
    <name type="scientific">marine sediment metagenome</name>
    <dbReference type="NCBI Taxonomy" id="412755"/>
    <lineage>
        <taxon>unclassified sequences</taxon>
        <taxon>metagenomes</taxon>
        <taxon>ecological metagenomes</taxon>
    </lineage>
</organism>